<organism evidence="8 9">
    <name type="scientific">Ganoderma sinense ZZ0214-1</name>
    <dbReference type="NCBI Taxonomy" id="1077348"/>
    <lineage>
        <taxon>Eukaryota</taxon>
        <taxon>Fungi</taxon>
        <taxon>Dikarya</taxon>
        <taxon>Basidiomycota</taxon>
        <taxon>Agaricomycotina</taxon>
        <taxon>Agaricomycetes</taxon>
        <taxon>Polyporales</taxon>
        <taxon>Polyporaceae</taxon>
        <taxon>Ganoderma</taxon>
    </lineage>
</organism>
<evidence type="ECO:0000256" key="5">
    <source>
        <dbReference type="ARBA" id="ARBA00023242"/>
    </source>
</evidence>
<dbReference type="SUPFAM" id="SSF53098">
    <property type="entry name" value="Ribonuclease H-like"/>
    <property type="match status" value="1"/>
</dbReference>
<dbReference type="EMBL" id="AYKW01000013">
    <property type="protein sequence ID" value="PIL30809.1"/>
    <property type="molecule type" value="Genomic_DNA"/>
</dbReference>
<evidence type="ECO:0000256" key="2">
    <source>
        <dbReference type="ARBA" id="ARBA00022723"/>
    </source>
</evidence>
<keyword evidence="4" id="KW-0862">Zinc</keyword>
<protein>
    <recommendedName>
        <fullName evidence="7">HAT C-terminal dimerisation domain-containing protein</fullName>
    </recommendedName>
</protein>
<keyword evidence="3" id="KW-0863">Zinc-finger</keyword>
<gene>
    <name evidence="8" type="ORF">GSI_06977</name>
</gene>
<evidence type="ECO:0000259" key="7">
    <source>
        <dbReference type="Pfam" id="PF05699"/>
    </source>
</evidence>
<sequence length="829" mass="92541">MLNREGRLDRREDKRTDRKENVDCKGIMLTASSTSSSSRPKRHRSSHPEDTATASQADAAVPKDVESTSRHNGVSKRRKPNTVPTGAAAVARGEESNPSKDVVDDQLEPDADATNGGVDAVRACVRRTCKMRLLSTEEKRNRFLVKYAGMTPEQILDAIARGWRSKVYEHFQSPTILRGEQGSVTYRFICKRFPSKHVDHTNYEDSTSNLKCHVDTCDPDPTLESEAITAFANGATYSSARMRFLLAMWCTSCHHPFKVVEDPEFRAMLGMLYGKVQIPSCITVSHDVQLILDETMAQLMDQFENLQGKIHLCVDGWTSPNVMNFLSVTAHWQEAGAMHHIILDFIRLTKSHTSKYLSRKLLECIASINDKMLDEMTKEFLLFRGKKVRVRCFGHVLNLIVKACISGFQGRHSHDKFKNEFETAFCDIKAEPLCDMQELTNDEYEDEVSENEADDAHEQADEEVIASVDNTHPELTDTSDKYAAILKLSAKVWNNLNVRAEMSRLAKEAGLQSEVLVCPITTCWNTICAVLECALDMQEVATELLDPFVFATRQISSSDRALVHEVIPYMDALTEHLDKFSNDESLTPTVHMAAKRRRVVLDKYYGLTNETIIYHIAMILHPRYKMNYFWTQEWLEEWISEAGKAPTSAGPSRVPGRRSAATSSSRALFESIARGPSAENQDALEAYLEAPPLTMVKDPIKYWKLRAQMESNPALARMALDFLSVPATSTDIEHAFSHGCLTMSQLRYVLGNKSMHASTLLGSWVRSPGLVDEGKIVDIIKNSGVVPLATLVVPAAPVTVGSESDSDVEVVAGPSSSSRSVVTHRTSKA</sequence>
<keyword evidence="9" id="KW-1185">Reference proteome</keyword>
<dbReference type="PANTHER" id="PTHR46481">
    <property type="entry name" value="ZINC FINGER BED DOMAIN-CONTAINING PROTEIN 4"/>
    <property type="match status" value="1"/>
</dbReference>
<evidence type="ECO:0000256" key="3">
    <source>
        <dbReference type="ARBA" id="ARBA00022771"/>
    </source>
</evidence>
<feature type="domain" description="HAT C-terminal dimerisation" evidence="7">
    <location>
        <begin position="684"/>
        <end position="764"/>
    </location>
</feature>
<dbReference type="STRING" id="1077348.A0A2G8SAM8"/>
<dbReference type="Pfam" id="PF05699">
    <property type="entry name" value="Dimer_Tnp_hAT"/>
    <property type="match status" value="1"/>
</dbReference>
<dbReference type="OrthoDB" id="2747112at2759"/>
<dbReference type="InterPro" id="IPR052035">
    <property type="entry name" value="ZnF_BED_domain_contain"/>
</dbReference>
<evidence type="ECO:0000256" key="1">
    <source>
        <dbReference type="ARBA" id="ARBA00004123"/>
    </source>
</evidence>
<dbReference type="InterPro" id="IPR012337">
    <property type="entry name" value="RNaseH-like_sf"/>
</dbReference>
<dbReference type="InterPro" id="IPR008906">
    <property type="entry name" value="HATC_C_dom"/>
</dbReference>
<evidence type="ECO:0000256" key="6">
    <source>
        <dbReference type="SAM" id="MobiDB-lite"/>
    </source>
</evidence>
<dbReference type="AlphaFoldDB" id="A0A2G8SAM8"/>
<feature type="region of interest" description="Disordered" evidence="6">
    <location>
        <begin position="802"/>
        <end position="829"/>
    </location>
</feature>
<evidence type="ECO:0000313" key="8">
    <source>
        <dbReference type="EMBL" id="PIL30809.1"/>
    </source>
</evidence>
<keyword evidence="2" id="KW-0479">Metal-binding</keyword>
<name>A0A2G8SAM8_9APHY</name>
<dbReference type="PANTHER" id="PTHR46481:SF10">
    <property type="entry name" value="ZINC FINGER BED DOMAIN-CONTAINING PROTEIN 39"/>
    <property type="match status" value="1"/>
</dbReference>
<feature type="compositionally biased region" description="Basic and acidic residues" evidence="6">
    <location>
        <begin position="1"/>
        <end position="23"/>
    </location>
</feature>
<evidence type="ECO:0000256" key="4">
    <source>
        <dbReference type="ARBA" id="ARBA00022833"/>
    </source>
</evidence>
<dbReference type="Proteomes" id="UP000230002">
    <property type="component" value="Unassembled WGS sequence"/>
</dbReference>
<comment type="subcellular location">
    <subcellularLocation>
        <location evidence="1">Nucleus</location>
    </subcellularLocation>
</comment>
<dbReference type="GO" id="GO:0046983">
    <property type="term" value="F:protein dimerization activity"/>
    <property type="evidence" value="ECO:0007669"/>
    <property type="project" value="InterPro"/>
</dbReference>
<evidence type="ECO:0000313" key="9">
    <source>
        <dbReference type="Proteomes" id="UP000230002"/>
    </source>
</evidence>
<feature type="region of interest" description="Disordered" evidence="6">
    <location>
        <begin position="1"/>
        <end position="115"/>
    </location>
</feature>
<dbReference type="GO" id="GO:0008270">
    <property type="term" value="F:zinc ion binding"/>
    <property type="evidence" value="ECO:0007669"/>
    <property type="project" value="UniProtKB-KW"/>
</dbReference>
<comment type="caution">
    <text evidence="8">The sequence shown here is derived from an EMBL/GenBank/DDBJ whole genome shotgun (WGS) entry which is preliminary data.</text>
</comment>
<keyword evidence="5" id="KW-0539">Nucleus</keyword>
<reference evidence="8 9" key="1">
    <citation type="journal article" date="2015" name="Sci. Rep.">
        <title>Chromosome-level genome map provides insights into diverse defense mechanisms in the medicinal fungus Ganoderma sinense.</title>
        <authorList>
            <person name="Zhu Y."/>
            <person name="Xu J."/>
            <person name="Sun C."/>
            <person name="Zhou S."/>
            <person name="Xu H."/>
            <person name="Nelson D.R."/>
            <person name="Qian J."/>
            <person name="Song J."/>
            <person name="Luo H."/>
            <person name="Xiang L."/>
            <person name="Li Y."/>
            <person name="Xu Z."/>
            <person name="Ji A."/>
            <person name="Wang L."/>
            <person name="Lu S."/>
            <person name="Hayward A."/>
            <person name="Sun W."/>
            <person name="Li X."/>
            <person name="Schwartz D.C."/>
            <person name="Wang Y."/>
            <person name="Chen S."/>
        </authorList>
    </citation>
    <scope>NUCLEOTIDE SEQUENCE [LARGE SCALE GENOMIC DNA]</scope>
    <source>
        <strain evidence="8 9">ZZ0214-1</strain>
    </source>
</reference>
<accession>A0A2G8SAM8</accession>
<feature type="compositionally biased region" description="Basic and acidic residues" evidence="6">
    <location>
        <begin position="92"/>
        <end position="103"/>
    </location>
</feature>
<dbReference type="GO" id="GO:0005634">
    <property type="term" value="C:nucleus"/>
    <property type="evidence" value="ECO:0007669"/>
    <property type="project" value="UniProtKB-SubCell"/>
</dbReference>
<proteinExistence type="predicted"/>